<comment type="caution">
    <text evidence="1">The sequence shown here is derived from an EMBL/GenBank/DDBJ whole genome shotgun (WGS) entry which is preliminary data.</text>
</comment>
<keyword evidence="2" id="KW-1185">Reference proteome</keyword>
<dbReference type="CDD" id="cd07821">
    <property type="entry name" value="PYR_PYL_RCAR_like"/>
    <property type="match status" value="1"/>
</dbReference>
<dbReference type="PANTHER" id="PTHR39332">
    <property type="entry name" value="BLL4707 PROTEIN"/>
    <property type="match status" value="1"/>
</dbReference>
<reference evidence="1" key="2">
    <citation type="submission" date="2020-09" db="EMBL/GenBank/DDBJ databases">
        <authorList>
            <person name="Sun Q."/>
            <person name="Zhou Y."/>
        </authorList>
    </citation>
    <scope>NUCLEOTIDE SEQUENCE</scope>
    <source>
        <strain evidence="1">CGMCC 1.16067</strain>
    </source>
</reference>
<evidence type="ECO:0000313" key="2">
    <source>
        <dbReference type="Proteomes" id="UP000649179"/>
    </source>
</evidence>
<dbReference type="InterPro" id="IPR023393">
    <property type="entry name" value="START-like_dom_sf"/>
</dbReference>
<dbReference type="InterPro" id="IPR019587">
    <property type="entry name" value="Polyketide_cyclase/dehydratase"/>
</dbReference>
<evidence type="ECO:0000313" key="1">
    <source>
        <dbReference type="EMBL" id="GGF55120.1"/>
    </source>
</evidence>
<dbReference type="RefSeq" id="WP_188780615.1">
    <property type="nucleotide sequence ID" value="NZ_BMKQ01000001.1"/>
</dbReference>
<dbReference type="PANTHER" id="PTHR39332:SF7">
    <property type="entry name" value="SRPBCC FAMILY PROTEIN"/>
    <property type="match status" value="1"/>
</dbReference>
<sequence>MAKAYYSAVIAAPVDEVWALVRGFNELPEWHPAIAGSEIVEGTDGQLGAVRRLALEGGGSVSEKLLAIDDVARSTTYCFTDPGPFPARSYVSTYRLAPVSATGGTFMEWYADFDAEAADEEKLAKTFGGGVFKGGIDALVERFG</sequence>
<dbReference type="Proteomes" id="UP000649179">
    <property type="component" value="Unassembled WGS sequence"/>
</dbReference>
<protein>
    <submittedName>
        <fullName evidence="1">Polyketide cyclase</fullName>
    </submittedName>
</protein>
<dbReference type="SUPFAM" id="SSF55961">
    <property type="entry name" value="Bet v1-like"/>
    <property type="match status" value="1"/>
</dbReference>
<proteinExistence type="predicted"/>
<dbReference type="EMBL" id="BMKQ01000001">
    <property type="protein sequence ID" value="GGF55120.1"/>
    <property type="molecule type" value="Genomic_DNA"/>
</dbReference>
<organism evidence="1 2">
    <name type="scientific">Marmoricola endophyticus</name>
    <dbReference type="NCBI Taxonomy" id="2040280"/>
    <lineage>
        <taxon>Bacteria</taxon>
        <taxon>Bacillati</taxon>
        <taxon>Actinomycetota</taxon>
        <taxon>Actinomycetes</taxon>
        <taxon>Propionibacteriales</taxon>
        <taxon>Nocardioidaceae</taxon>
        <taxon>Marmoricola</taxon>
    </lineage>
</organism>
<gene>
    <name evidence="1" type="ORF">GCM10011519_31280</name>
</gene>
<accession>A0A917BRU2</accession>
<dbReference type="AlphaFoldDB" id="A0A917BRU2"/>
<name>A0A917BRU2_9ACTN</name>
<reference evidence="1" key="1">
    <citation type="journal article" date="2014" name="Int. J. Syst. Evol. Microbiol.">
        <title>Complete genome sequence of Corynebacterium casei LMG S-19264T (=DSM 44701T), isolated from a smear-ripened cheese.</title>
        <authorList>
            <consortium name="US DOE Joint Genome Institute (JGI-PGF)"/>
            <person name="Walter F."/>
            <person name="Albersmeier A."/>
            <person name="Kalinowski J."/>
            <person name="Ruckert C."/>
        </authorList>
    </citation>
    <scope>NUCLEOTIDE SEQUENCE</scope>
    <source>
        <strain evidence="1">CGMCC 1.16067</strain>
    </source>
</reference>
<dbReference type="Gene3D" id="3.30.530.20">
    <property type="match status" value="1"/>
</dbReference>
<dbReference type="Pfam" id="PF10604">
    <property type="entry name" value="Polyketide_cyc2"/>
    <property type="match status" value="1"/>
</dbReference>